<proteinExistence type="predicted"/>
<dbReference type="OrthoDB" id="7477935at2759"/>
<accession>A0A4C2A9Z5</accession>
<reference evidence="2 3" key="1">
    <citation type="journal article" date="2019" name="Commun. Biol.">
        <title>The bagworm genome reveals a unique fibroin gene that provides high tensile strength.</title>
        <authorList>
            <person name="Kono N."/>
            <person name="Nakamura H."/>
            <person name="Ohtoshi R."/>
            <person name="Tomita M."/>
            <person name="Numata K."/>
            <person name="Arakawa K."/>
        </authorList>
    </citation>
    <scope>NUCLEOTIDE SEQUENCE [LARGE SCALE GENOMIC DNA]</scope>
</reference>
<sequence length="136" mass="16199">MESEKNGNREQDRNQVRERNNDREHDWKRYRSIHKMEDFVLYPHGCSRERKLVNTGESALQLPKVADLDVHQCPIVQRFYLKEKDDIETFLKFMELRPPELCLWGVVPVDMRLPVGLLSLVTTYLIVIAQFDHLFD</sequence>
<organism evidence="2 3">
    <name type="scientific">Eumeta variegata</name>
    <name type="common">Bagworm moth</name>
    <name type="synonym">Eumeta japonica</name>
    <dbReference type="NCBI Taxonomy" id="151549"/>
    <lineage>
        <taxon>Eukaryota</taxon>
        <taxon>Metazoa</taxon>
        <taxon>Ecdysozoa</taxon>
        <taxon>Arthropoda</taxon>
        <taxon>Hexapoda</taxon>
        <taxon>Insecta</taxon>
        <taxon>Pterygota</taxon>
        <taxon>Neoptera</taxon>
        <taxon>Endopterygota</taxon>
        <taxon>Lepidoptera</taxon>
        <taxon>Glossata</taxon>
        <taxon>Ditrysia</taxon>
        <taxon>Tineoidea</taxon>
        <taxon>Psychidae</taxon>
        <taxon>Oiketicinae</taxon>
        <taxon>Eumeta</taxon>
    </lineage>
</organism>
<gene>
    <name evidence="2" type="ORF">EVAR_67354_1</name>
</gene>
<keyword evidence="3" id="KW-1185">Reference proteome</keyword>
<dbReference type="EMBL" id="BGZK01002721">
    <property type="protein sequence ID" value="GBP96019.1"/>
    <property type="molecule type" value="Genomic_DNA"/>
</dbReference>
<evidence type="ECO:0000313" key="3">
    <source>
        <dbReference type="Proteomes" id="UP000299102"/>
    </source>
</evidence>
<protein>
    <submittedName>
        <fullName evidence="2">Uncharacterized protein</fullName>
    </submittedName>
</protein>
<dbReference type="Proteomes" id="UP000299102">
    <property type="component" value="Unassembled WGS sequence"/>
</dbReference>
<dbReference type="AlphaFoldDB" id="A0A4C2A9Z5"/>
<evidence type="ECO:0000313" key="2">
    <source>
        <dbReference type="EMBL" id="GBP96019.1"/>
    </source>
</evidence>
<name>A0A4C2A9Z5_EUMVA</name>
<evidence type="ECO:0000256" key="1">
    <source>
        <dbReference type="SAM" id="MobiDB-lite"/>
    </source>
</evidence>
<comment type="caution">
    <text evidence="2">The sequence shown here is derived from an EMBL/GenBank/DDBJ whole genome shotgun (WGS) entry which is preliminary data.</text>
</comment>
<feature type="region of interest" description="Disordered" evidence="1">
    <location>
        <begin position="1"/>
        <end position="21"/>
    </location>
</feature>